<dbReference type="Proteomes" id="UP001140949">
    <property type="component" value="Unassembled WGS sequence"/>
</dbReference>
<feature type="transmembrane region" description="Helical" evidence="6">
    <location>
        <begin position="294"/>
        <end position="313"/>
    </location>
</feature>
<feature type="transmembrane region" description="Helical" evidence="6">
    <location>
        <begin position="144"/>
        <end position="164"/>
    </location>
</feature>
<evidence type="ECO:0000256" key="4">
    <source>
        <dbReference type="ARBA" id="ARBA00022989"/>
    </source>
</evidence>
<comment type="caution">
    <text evidence="8">The sequence shown here is derived from an EMBL/GenBank/DDBJ whole genome shotgun (WGS) entry which is preliminary data.</text>
</comment>
<evidence type="ECO:0000256" key="1">
    <source>
        <dbReference type="ARBA" id="ARBA00004141"/>
    </source>
</evidence>
<evidence type="ECO:0000313" key="9">
    <source>
        <dbReference type="Proteomes" id="UP001140949"/>
    </source>
</evidence>
<sequence>MESQLAAKGSSGGDLFERCKPYIAMISLQFGYAGMNIITKVSLNHGMSHYVLVTYRHAFATLSIAPFALILERKVRPKITFSLFLQIFVLALLGPVIDQNFYYAGLKYTSPTFSCAMSNILPAMTFVMAVLFRMEKVHIRKVMYQAKVVGTLVTVAGAMLMTLYKGPIVEMVWTRHAHPHQANVVPATAMESADKDWFKGSIFLIIATLAWASLFILQTYTLRSFSSAPLSLTSLICFMGTLQAVAVTLVMEHRPNVWSIGWDMNLLAAAYAGIVTSSIAYYVQGLVIEKRGPVFASAFSPLMMIVVAIMGSFILAEKIYLGGVLGGILIVAGLYSVLWGKYKENKERKEIEALSLPVVKSILVYEEEISDAAAAAAAGKFTTHDHMIELVDEVVLEKAKAKAFALVAAEESKGLELGK</sequence>
<dbReference type="SUPFAM" id="SSF103481">
    <property type="entry name" value="Multidrug resistance efflux transporter EmrE"/>
    <property type="match status" value="2"/>
</dbReference>
<evidence type="ECO:0000256" key="5">
    <source>
        <dbReference type="ARBA" id="ARBA00023136"/>
    </source>
</evidence>
<feature type="transmembrane region" description="Helical" evidence="6">
    <location>
        <begin position="229"/>
        <end position="250"/>
    </location>
</feature>
<evidence type="ECO:0000256" key="2">
    <source>
        <dbReference type="ARBA" id="ARBA00007635"/>
    </source>
</evidence>
<reference evidence="8" key="1">
    <citation type="journal article" date="2023" name="GigaByte">
        <title>Genome assembly of the bearded iris, Iris pallida Lam.</title>
        <authorList>
            <person name="Bruccoleri R.E."/>
            <person name="Oakeley E.J."/>
            <person name="Faust A.M.E."/>
            <person name="Altorfer M."/>
            <person name="Dessus-Babus S."/>
            <person name="Burckhardt D."/>
            <person name="Oertli M."/>
            <person name="Naumann U."/>
            <person name="Petersen F."/>
            <person name="Wong J."/>
        </authorList>
    </citation>
    <scope>NUCLEOTIDE SEQUENCE</scope>
    <source>
        <strain evidence="8">GSM-AAB239-AS_SAM_17_03QT</strain>
    </source>
</reference>
<dbReference type="GO" id="GO:0016020">
    <property type="term" value="C:membrane"/>
    <property type="evidence" value="ECO:0007669"/>
    <property type="project" value="UniProtKB-SubCell"/>
</dbReference>
<organism evidence="8 9">
    <name type="scientific">Iris pallida</name>
    <name type="common">Sweet iris</name>
    <dbReference type="NCBI Taxonomy" id="29817"/>
    <lineage>
        <taxon>Eukaryota</taxon>
        <taxon>Viridiplantae</taxon>
        <taxon>Streptophyta</taxon>
        <taxon>Embryophyta</taxon>
        <taxon>Tracheophyta</taxon>
        <taxon>Spermatophyta</taxon>
        <taxon>Magnoliopsida</taxon>
        <taxon>Liliopsida</taxon>
        <taxon>Asparagales</taxon>
        <taxon>Iridaceae</taxon>
        <taxon>Iridoideae</taxon>
        <taxon>Irideae</taxon>
        <taxon>Iris</taxon>
    </lineage>
</organism>
<feature type="transmembrane region" description="Helical" evidence="6">
    <location>
        <begin position="111"/>
        <end position="132"/>
    </location>
</feature>
<dbReference type="InterPro" id="IPR030184">
    <property type="entry name" value="WAT1-related"/>
</dbReference>
<comment type="subcellular location">
    <subcellularLocation>
        <location evidence="1">Membrane</location>
        <topology evidence="1">Multi-pass membrane protein</topology>
    </subcellularLocation>
</comment>
<feature type="domain" description="EamA" evidence="7">
    <location>
        <begin position="22"/>
        <end position="162"/>
    </location>
</feature>
<proteinExistence type="inferred from homology"/>
<feature type="transmembrane region" description="Helical" evidence="6">
    <location>
        <begin position="21"/>
        <end position="38"/>
    </location>
</feature>
<comment type="similarity">
    <text evidence="2">Belongs to the drug/metabolite transporter (DMT) superfamily. Plant drug/metabolite exporter (P-DME) (TC 2.A.7.4) family.</text>
</comment>
<reference evidence="8" key="2">
    <citation type="submission" date="2023-04" db="EMBL/GenBank/DDBJ databases">
        <authorList>
            <person name="Bruccoleri R.E."/>
            <person name="Oakeley E.J."/>
            <person name="Faust A.-M."/>
            <person name="Dessus-Babus S."/>
            <person name="Altorfer M."/>
            <person name="Burckhardt D."/>
            <person name="Oertli M."/>
            <person name="Naumann U."/>
            <person name="Petersen F."/>
            <person name="Wong J."/>
        </authorList>
    </citation>
    <scope>NUCLEOTIDE SEQUENCE</scope>
    <source>
        <strain evidence="8">GSM-AAB239-AS_SAM_17_03QT</strain>
        <tissue evidence="8">Leaf</tissue>
    </source>
</reference>
<keyword evidence="9" id="KW-1185">Reference proteome</keyword>
<name>A0AAX6FRB1_IRIPA</name>
<feature type="transmembrane region" description="Helical" evidence="6">
    <location>
        <begin position="50"/>
        <end position="71"/>
    </location>
</feature>
<dbReference type="InterPro" id="IPR037185">
    <property type="entry name" value="EmrE-like"/>
</dbReference>
<dbReference type="InterPro" id="IPR000620">
    <property type="entry name" value="EamA_dom"/>
</dbReference>
<accession>A0AAX6FRB1</accession>
<evidence type="ECO:0000256" key="3">
    <source>
        <dbReference type="ARBA" id="ARBA00022692"/>
    </source>
</evidence>
<protein>
    <submittedName>
        <fullName evidence="8">WAT1-related protein-like</fullName>
    </submittedName>
</protein>
<feature type="domain" description="EamA" evidence="7">
    <location>
        <begin position="199"/>
        <end position="338"/>
    </location>
</feature>
<feature type="transmembrane region" description="Helical" evidence="6">
    <location>
        <begin position="197"/>
        <end position="217"/>
    </location>
</feature>
<dbReference type="EMBL" id="JANAVB010027195">
    <property type="protein sequence ID" value="KAJ6818605.1"/>
    <property type="molecule type" value="Genomic_DNA"/>
</dbReference>
<evidence type="ECO:0000259" key="7">
    <source>
        <dbReference type="Pfam" id="PF00892"/>
    </source>
</evidence>
<evidence type="ECO:0000313" key="8">
    <source>
        <dbReference type="EMBL" id="KAJ6818605.1"/>
    </source>
</evidence>
<feature type="transmembrane region" description="Helical" evidence="6">
    <location>
        <begin position="262"/>
        <end position="282"/>
    </location>
</feature>
<evidence type="ECO:0000256" key="6">
    <source>
        <dbReference type="SAM" id="Phobius"/>
    </source>
</evidence>
<dbReference type="PANTHER" id="PTHR31218">
    <property type="entry name" value="WAT1-RELATED PROTEIN"/>
    <property type="match status" value="1"/>
</dbReference>
<dbReference type="GO" id="GO:0022857">
    <property type="term" value="F:transmembrane transporter activity"/>
    <property type="evidence" value="ECO:0007669"/>
    <property type="project" value="InterPro"/>
</dbReference>
<keyword evidence="3 6" id="KW-0812">Transmembrane</keyword>
<gene>
    <name evidence="8" type="ORF">M6B38_406715</name>
</gene>
<keyword evidence="5 6" id="KW-0472">Membrane</keyword>
<keyword evidence="4 6" id="KW-1133">Transmembrane helix</keyword>
<dbReference type="Pfam" id="PF00892">
    <property type="entry name" value="EamA"/>
    <property type="match status" value="2"/>
</dbReference>
<dbReference type="AlphaFoldDB" id="A0AAX6FRB1"/>
<feature type="transmembrane region" description="Helical" evidence="6">
    <location>
        <begin position="319"/>
        <end position="339"/>
    </location>
</feature>
<feature type="transmembrane region" description="Helical" evidence="6">
    <location>
        <begin position="83"/>
        <end position="105"/>
    </location>
</feature>